<dbReference type="InterPro" id="IPR019293">
    <property type="entry name" value="ThiN"/>
</dbReference>
<dbReference type="InterPro" id="IPR036409">
    <property type="entry name" value="Aldolase_II/adducin_N_sf"/>
</dbReference>
<dbReference type="GO" id="GO:0009228">
    <property type="term" value="P:thiamine biosynthetic process"/>
    <property type="evidence" value="ECO:0007669"/>
    <property type="project" value="InterPro"/>
</dbReference>
<dbReference type="AlphaFoldDB" id="A0A7G9Z6R3"/>
<proteinExistence type="predicted"/>
<feature type="domain" description="Thiamine-phosphate synthase ThiN" evidence="6">
    <location>
        <begin position="272"/>
        <end position="432"/>
    </location>
</feature>
<feature type="domain" description="Pyridoxamine kinase/Phosphomethylpyrimidine kinase" evidence="5">
    <location>
        <begin position="11"/>
        <end position="246"/>
    </location>
</feature>
<dbReference type="Pfam" id="PF08543">
    <property type="entry name" value="Phos_pyr_kin"/>
    <property type="match status" value="1"/>
</dbReference>
<evidence type="ECO:0000256" key="4">
    <source>
        <dbReference type="ARBA" id="ARBA00022840"/>
    </source>
</evidence>
<dbReference type="SUPFAM" id="SSF53639">
    <property type="entry name" value="AraD/HMP-PK domain-like"/>
    <property type="match status" value="1"/>
</dbReference>
<dbReference type="Gene3D" id="3.40.225.10">
    <property type="entry name" value="Class II aldolase/adducin N-terminal domain"/>
    <property type="match status" value="1"/>
</dbReference>
<dbReference type="Pfam" id="PF10120">
    <property type="entry name" value="ThiN"/>
    <property type="match status" value="1"/>
</dbReference>
<keyword evidence="1" id="KW-0808">Transferase</keyword>
<dbReference type="PANTHER" id="PTHR20858">
    <property type="entry name" value="PHOSPHOMETHYLPYRIMIDINE KINASE"/>
    <property type="match status" value="1"/>
</dbReference>
<dbReference type="SUPFAM" id="SSF53613">
    <property type="entry name" value="Ribokinase-like"/>
    <property type="match status" value="1"/>
</dbReference>
<accession>A0A7G9Z6R3</accession>
<dbReference type="GO" id="GO:0008972">
    <property type="term" value="F:phosphomethylpyrimidine kinase activity"/>
    <property type="evidence" value="ECO:0007669"/>
    <property type="project" value="InterPro"/>
</dbReference>
<dbReference type="GO" id="GO:0008902">
    <property type="term" value="F:hydroxymethylpyrimidine kinase activity"/>
    <property type="evidence" value="ECO:0007669"/>
    <property type="project" value="TreeGrafter"/>
</dbReference>
<keyword evidence="2" id="KW-0547">Nucleotide-binding</keyword>
<evidence type="ECO:0000256" key="3">
    <source>
        <dbReference type="ARBA" id="ARBA00022777"/>
    </source>
</evidence>
<dbReference type="GO" id="GO:0005524">
    <property type="term" value="F:ATP binding"/>
    <property type="evidence" value="ECO:0007669"/>
    <property type="project" value="UniProtKB-KW"/>
</dbReference>
<dbReference type="GO" id="GO:0005829">
    <property type="term" value="C:cytosol"/>
    <property type="evidence" value="ECO:0007669"/>
    <property type="project" value="TreeGrafter"/>
</dbReference>
<evidence type="ECO:0000256" key="1">
    <source>
        <dbReference type="ARBA" id="ARBA00022679"/>
    </source>
</evidence>
<dbReference type="NCBIfam" id="TIGR00097">
    <property type="entry name" value="HMP-P_kinase"/>
    <property type="match status" value="1"/>
</dbReference>
<dbReference type="EMBL" id="MT631634">
    <property type="protein sequence ID" value="QNO55947.1"/>
    <property type="molecule type" value="Genomic_DNA"/>
</dbReference>
<dbReference type="InterPro" id="IPR013749">
    <property type="entry name" value="PM/HMP-P_kinase-1"/>
</dbReference>
<dbReference type="CDD" id="cd01169">
    <property type="entry name" value="HMPP_kinase"/>
    <property type="match status" value="1"/>
</dbReference>
<dbReference type="PANTHER" id="PTHR20858:SF17">
    <property type="entry name" value="HYDROXYMETHYLPYRIMIDINE_PHOSPHOMETHYLPYRIMIDINE KINASE THI20-RELATED"/>
    <property type="match status" value="1"/>
</dbReference>
<evidence type="ECO:0000259" key="6">
    <source>
        <dbReference type="Pfam" id="PF10120"/>
    </source>
</evidence>
<keyword evidence="3" id="KW-0418">Kinase</keyword>
<organism evidence="7">
    <name type="scientific">Candidatus Methanophaga sp. ANME-1 ERB7</name>
    <dbReference type="NCBI Taxonomy" id="2759913"/>
    <lineage>
        <taxon>Archaea</taxon>
        <taxon>Methanobacteriati</taxon>
        <taxon>Methanobacteriota</taxon>
        <taxon>Stenosarchaea group</taxon>
        <taxon>Methanomicrobia</taxon>
        <taxon>Candidatus Methanophagales</taxon>
        <taxon>Candidatus Methanophagaceae</taxon>
        <taxon>Candidatus Methanophaga</taxon>
    </lineage>
</organism>
<protein>
    <submittedName>
        <fullName evidence="7">Bifunctional thiamine biosynthesis protein ThiDN</fullName>
    </submittedName>
</protein>
<gene>
    <name evidence="7" type="primary">thiDN</name>
    <name evidence="7" type="ORF">AGOHDPGA_00004</name>
</gene>
<evidence type="ECO:0000313" key="7">
    <source>
        <dbReference type="EMBL" id="QNO55947.1"/>
    </source>
</evidence>
<dbReference type="InterPro" id="IPR029056">
    <property type="entry name" value="Ribokinase-like"/>
</dbReference>
<evidence type="ECO:0000259" key="5">
    <source>
        <dbReference type="Pfam" id="PF08543"/>
    </source>
</evidence>
<dbReference type="Gene3D" id="3.40.1190.20">
    <property type="match status" value="1"/>
</dbReference>
<sequence>MKIVMTIGGSDCSGGAGIQADIKTFSAFGVHGTSVLTAITAQNSDGVQAIQEVPVKIVEQQLESIMSDMAVDYAKTGMLYSAEIIAVAATQLKRYDVPFVLDPVMSAGTGGILLEDNALNTLIKLLIPICAVVTPNVPEASRISGLEIRDIEDAKLAALKINEMGASAVIIKGGHLEHEIAAGKATDLIYDGEFEHISSSMIKQEKIVHGAGCTFSAALAAELAKGTNLHDAATSAKKFVYDAILCSEKLPNLIVVNQSSRNDADRYFVLENVKEAVTMLKETLNFKNHIPEVGTNIGMAIADAESEHDVAAVDGRIIAAKEGVHAGCVDFGVSSHVARLILTMMKHDKRKRSAINVKYTSELIEACEELGLTVSSFDRAKEPAGAKTMDWGVREASVVFSPDVVYDLGAVGKEPMVRIFGITAVEVASKVKGIITSIS</sequence>
<reference evidence="7" key="1">
    <citation type="submission" date="2020-06" db="EMBL/GenBank/DDBJ databases">
        <title>Unique genomic features of the anaerobic methanotrophic archaea.</title>
        <authorList>
            <person name="Chadwick G.L."/>
            <person name="Skennerton C.T."/>
            <person name="Laso-Perez R."/>
            <person name="Leu A.O."/>
            <person name="Speth D.R."/>
            <person name="Yu H."/>
            <person name="Morgan-Lang C."/>
            <person name="Hatzenpichler R."/>
            <person name="Goudeau D."/>
            <person name="Malmstrom R."/>
            <person name="Brazelton W.J."/>
            <person name="Woyke T."/>
            <person name="Hallam S.J."/>
            <person name="Tyson G.W."/>
            <person name="Wegener G."/>
            <person name="Boetius A."/>
            <person name="Orphan V."/>
        </authorList>
    </citation>
    <scope>NUCLEOTIDE SEQUENCE</scope>
</reference>
<dbReference type="FunFam" id="3.40.1190.20:FF:000003">
    <property type="entry name" value="Phosphomethylpyrimidine kinase ThiD"/>
    <property type="match status" value="1"/>
</dbReference>
<dbReference type="InterPro" id="IPR004399">
    <property type="entry name" value="HMP/HMP-P_kinase_dom"/>
</dbReference>
<keyword evidence="4" id="KW-0067">ATP-binding</keyword>
<evidence type="ECO:0000256" key="2">
    <source>
        <dbReference type="ARBA" id="ARBA00022741"/>
    </source>
</evidence>
<name>A0A7G9Z6R3_9EURY</name>